<proteinExistence type="predicted"/>
<dbReference type="Proteomes" id="UP000244855">
    <property type="component" value="Unassembled WGS sequence"/>
</dbReference>
<evidence type="ECO:0000256" key="1">
    <source>
        <dbReference type="SAM" id="MobiDB-lite"/>
    </source>
</evidence>
<reference evidence="2 3" key="1">
    <citation type="journal article" date="2018" name="Sci. Rep.">
        <title>Comparative genomics provides insights into the lifestyle and reveals functional heterogeneity of dark septate endophytic fungi.</title>
        <authorList>
            <person name="Knapp D.G."/>
            <person name="Nemeth J.B."/>
            <person name="Barry K."/>
            <person name="Hainaut M."/>
            <person name="Henrissat B."/>
            <person name="Johnson J."/>
            <person name="Kuo A."/>
            <person name="Lim J.H.P."/>
            <person name="Lipzen A."/>
            <person name="Nolan M."/>
            <person name="Ohm R.A."/>
            <person name="Tamas L."/>
            <person name="Grigoriev I.V."/>
            <person name="Spatafora J.W."/>
            <person name="Nagy L.G."/>
            <person name="Kovacs G.M."/>
        </authorList>
    </citation>
    <scope>NUCLEOTIDE SEQUENCE [LARGE SCALE GENOMIC DNA]</scope>
    <source>
        <strain evidence="2 3">DSE2036</strain>
    </source>
</reference>
<dbReference type="AlphaFoldDB" id="A0A2V1D162"/>
<protein>
    <submittedName>
        <fullName evidence="2">Uncharacterized protein</fullName>
    </submittedName>
</protein>
<organism evidence="2 3">
    <name type="scientific">Periconia macrospinosa</name>
    <dbReference type="NCBI Taxonomy" id="97972"/>
    <lineage>
        <taxon>Eukaryota</taxon>
        <taxon>Fungi</taxon>
        <taxon>Dikarya</taxon>
        <taxon>Ascomycota</taxon>
        <taxon>Pezizomycotina</taxon>
        <taxon>Dothideomycetes</taxon>
        <taxon>Pleosporomycetidae</taxon>
        <taxon>Pleosporales</taxon>
        <taxon>Massarineae</taxon>
        <taxon>Periconiaceae</taxon>
        <taxon>Periconia</taxon>
    </lineage>
</organism>
<feature type="compositionally biased region" description="Basic and acidic residues" evidence="1">
    <location>
        <begin position="39"/>
        <end position="54"/>
    </location>
</feature>
<evidence type="ECO:0000313" key="3">
    <source>
        <dbReference type="Proteomes" id="UP000244855"/>
    </source>
</evidence>
<name>A0A2V1D162_9PLEO</name>
<accession>A0A2V1D162</accession>
<keyword evidence="3" id="KW-1185">Reference proteome</keyword>
<feature type="region of interest" description="Disordered" evidence="1">
    <location>
        <begin position="39"/>
        <end position="64"/>
    </location>
</feature>
<gene>
    <name evidence="2" type="ORF">DM02DRAFT_663610</name>
</gene>
<dbReference type="EMBL" id="KZ805781">
    <property type="protein sequence ID" value="PVH91778.1"/>
    <property type="molecule type" value="Genomic_DNA"/>
</dbReference>
<sequence length="64" mass="7229">MPVPSFKNIPTGDAIRTIFSPRHPMSSVTIESLSSEKRDFRDNGGFGNKREFRENGGFGNKKRE</sequence>
<evidence type="ECO:0000313" key="2">
    <source>
        <dbReference type="EMBL" id="PVH91778.1"/>
    </source>
</evidence>